<dbReference type="EMBL" id="FOCV01000026">
    <property type="protein sequence ID" value="SEO82975.1"/>
    <property type="molecule type" value="Genomic_DNA"/>
</dbReference>
<evidence type="ECO:0000313" key="1">
    <source>
        <dbReference type="EMBL" id="SEI13520.1"/>
    </source>
</evidence>
<evidence type="ECO:0000313" key="2">
    <source>
        <dbReference type="EMBL" id="SEO82975.1"/>
    </source>
</evidence>
<proteinExistence type="predicted"/>
<dbReference type="AlphaFoldDB" id="A0A1H8SWR8"/>
<organism evidence="1 3">
    <name type="scientific">Rhizobium tibeticum</name>
    <dbReference type="NCBI Taxonomy" id="501024"/>
    <lineage>
        <taxon>Bacteria</taxon>
        <taxon>Pseudomonadati</taxon>
        <taxon>Pseudomonadota</taxon>
        <taxon>Alphaproteobacteria</taxon>
        <taxon>Hyphomicrobiales</taxon>
        <taxon>Rhizobiaceae</taxon>
        <taxon>Rhizobium/Agrobacterium group</taxon>
        <taxon>Rhizobium</taxon>
    </lineage>
</organism>
<reference evidence="1" key="2">
    <citation type="submission" date="2016-10" db="EMBL/GenBank/DDBJ databases">
        <authorList>
            <person name="de Groot N.N."/>
        </authorList>
    </citation>
    <scope>NUCLEOTIDE SEQUENCE [LARGE SCALE GENOMIC DNA]</scope>
    <source>
        <strain evidence="1">CCBAU85039</strain>
    </source>
</reference>
<dbReference type="Proteomes" id="UP000183063">
    <property type="component" value="Unassembled WGS sequence"/>
</dbReference>
<protein>
    <submittedName>
        <fullName evidence="1">Uncharacterized protein</fullName>
    </submittedName>
</protein>
<evidence type="ECO:0000313" key="3">
    <source>
        <dbReference type="Proteomes" id="UP000183063"/>
    </source>
</evidence>
<keyword evidence="4" id="KW-1185">Reference proteome</keyword>
<name>A0A1H8SWR8_9HYPH</name>
<evidence type="ECO:0000313" key="4">
    <source>
        <dbReference type="Proteomes" id="UP000198939"/>
    </source>
</evidence>
<accession>A0A1H8SWR8</accession>
<gene>
    <name evidence="1" type="ORF">RTCCBAU85039_4951</name>
    <name evidence="2" type="ORF">SAMN05216228_102663</name>
</gene>
<reference evidence="3" key="1">
    <citation type="submission" date="2016-10" db="EMBL/GenBank/DDBJ databases">
        <authorList>
            <person name="Wibberg D."/>
        </authorList>
    </citation>
    <scope>NUCLEOTIDE SEQUENCE [LARGE SCALE GENOMIC DNA]</scope>
</reference>
<dbReference type="EMBL" id="FNXB01000035">
    <property type="protein sequence ID" value="SEI13520.1"/>
    <property type="molecule type" value="Genomic_DNA"/>
</dbReference>
<dbReference type="Proteomes" id="UP000198939">
    <property type="component" value="Unassembled WGS sequence"/>
</dbReference>
<sequence length="82" mass="8831">MQVANAQSVPFTKRGKQPVNPCEIFLTFQDFQPVSVLKPADTAPRATAGGNGMLGQYQNDSVHGRTSISCDQALLCCSRISM</sequence>
<reference evidence="2 4" key="3">
    <citation type="submission" date="2016-10" db="EMBL/GenBank/DDBJ databases">
        <authorList>
            <person name="Varghese N."/>
            <person name="Submissions S."/>
        </authorList>
    </citation>
    <scope>NUCLEOTIDE SEQUENCE [LARGE SCALE GENOMIC DNA]</scope>
    <source>
        <strain evidence="2 4">CGMCC 1.7071</strain>
    </source>
</reference>